<organism evidence="2 3">
    <name type="scientific">Aureobasidium mustum</name>
    <dbReference type="NCBI Taxonomy" id="2773714"/>
    <lineage>
        <taxon>Eukaryota</taxon>
        <taxon>Fungi</taxon>
        <taxon>Dikarya</taxon>
        <taxon>Ascomycota</taxon>
        <taxon>Pezizomycotina</taxon>
        <taxon>Dothideomycetes</taxon>
        <taxon>Dothideomycetidae</taxon>
        <taxon>Dothideales</taxon>
        <taxon>Saccotheciaceae</taxon>
        <taxon>Aureobasidium</taxon>
    </lineage>
</organism>
<dbReference type="InterPro" id="IPR051693">
    <property type="entry name" value="UPF0046_metallophosphoest"/>
</dbReference>
<dbReference type="GO" id="GO:0016787">
    <property type="term" value="F:hydrolase activity"/>
    <property type="evidence" value="ECO:0007669"/>
    <property type="project" value="InterPro"/>
</dbReference>
<dbReference type="Gene3D" id="3.60.21.10">
    <property type="match status" value="1"/>
</dbReference>
<comment type="caution">
    <text evidence="2">The sequence shown here is derived from an EMBL/GenBank/DDBJ whole genome shotgun (WGS) entry which is preliminary data.</text>
</comment>
<evidence type="ECO:0000313" key="2">
    <source>
        <dbReference type="EMBL" id="CAD0092498.1"/>
    </source>
</evidence>
<sequence>LRPLPISNLLFQQKRRTYLKMSTPQTVKTRILIISDTHSTPLAPASSSQPFRQPLPSADVLIHCGDLTMIGLPSEYHKTLDMLASIDAPVKLIIAGNHDRTLDKTWMKNHERKFKGRKWEEMYEEAREMWFGEEGRARKEGVRMLEEGVHDVELGNGAVLKLYTSPYQPEFYDWAFPYEKYEDRYNPASETLSDATNIAVNPIPSFSDQKLDIVCTHGPPYMRGDITAHGSVGCPHLLKAVGRAKPLVHCFGHIHEGWGAETVTWNDVAVAEKETMVQFKKQGWEKHIKEVDRVDITGEDIKKQRAVFVDGTGIKRGEQTVLINAAIMDVGYSPVNAPFVVDLDLSIKE</sequence>
<dbReference type="InterPro" id="IPR029052">
    <property type="entry name" value="Metallo-depent_PP-like"/>
</dbReference>
<dbReference type="Proteomes" id="UP000714618">
    <property type="component" value="Unassembled WGS sequence"/>
</dbReference>
<evidence type="ECO:0000259" key="1">
    <source>
        <dbReference type="Pfam" id="PF00149"/>
    </source>
</evidence>
<reference evidence="2" key="1">
    <citation type="submission" date="2020-06" db="EMBL/GenBank/DDBJ databases">
        <authorList>
            <person name="Onetto C."/>
        </authorList>
    </citation>
    <scope>NUCLEOTIDE SEQUENCE</scope>
</reference>
<proteinExistence type="predicted"/>
<gene>
    <name evidence="2" type="ORF">AWRI4233_LOCUS3698</name>
</gene>
<dbReference type="InterPro" id="IPR004843">
    <property type="entry name" value="Calcineurin-like_PHP"/>
</dbReference>
<dbReference type="Pfam" id="PF00149">
    <property type="entry name" value="Metallophos"/>
    <property type="match status" value="1"/>
</dbReference>
<evidence type="ECO:0000313" key="3">
    <source>
        <dbReference type="Proteomes" id="UP000714618"/>
    </source>
</evidence>
<dbReference type="OrthoDB" id="630188at2759"/>
<keyword evidence="3" id="KW-1185">Reference proteome</keyword>
<protein>
    <recommendedName>
        <fullName evidence="1">Calcineurin-like phosphoesterase domain-containing protein</fullName>
    </recommendedName>
</protein>
<name>A0A9N8JSG5_9PEZI</name>
<dbReference type="AlphaFoldDB" id="A0A9N8JSG5"/>
<dbReference type="SUPFAM" id="SSF56300">
    <property type="entry name" value="Metallo-dependent phosphatases"/>
    <property type="match status" value="1"/>
</dbReference>
<dbReference type="EMBL" id="CAIJEO010000005">
    <property type="protein sequence ID" value="CAD0092498.1"/>
    <property type="molecule type" value="Genomic_DNA"/>
</dbReference>
<dbReference type="PANTHER" id="PTHR12905:SF0">
    <property type="entry name" value="CALCINEURIN-LIKE PHOSPHOESTERASE DOMAIN-CONTAINING PROTEIN"/>
    <property type="match status" value="1"/>
</dbReference>
<feature type="domain" description="Calcineurin-like phosphoesterase" evidence="1">
    <location>
        <begin position="30"/>
        <end position="256"/>
    </location>
</feature>
<dbReference type="CDD" id="cd07379">
    <property type="entry name" value="MPP_239FB"/>
    <property type="match status" value="1"/>
</dbReference>
<dbReference type="PANTHER" id="PTHR12905">
    <property type="entry name" value="METALLOPHOSPHOESTERASE"/>
    <property type="match status" value="1"/>
</dbReference>
<accession>A0A9N8JSG5</accession>
<feature type="non-terminal residue" evidence="2">
    <location>
        <position position="1"/>
    </location>
</feature>